<feature type="domain" description="HTH araC/xylS-type" evidence="4">
    <location>
        <begin position="210"/>
        <end position="308"/>
    </location>
</feature>
<proteinExistence type="predicted"/>
<dbReference type="EMBL" id="JBHRZH010000015">
    <property type="protein sequence ID" value="MFC3762435.1"/>
    <property type="molecule type" value="Genomic_DNA"/>
</dbReference>
<evidence type="ECO:0000256" key="2">
    <source>
        <dbReference type="ARBA" id="ARBA00023125"/>
    </source>
</evidence>
<dbReference type="RefSeq" id="WP_205118729.1">
    <property type="nucleotide sequence ID" value="NZ_JAFBCM010000001.1"/>
</dbReference>
<protein>
    <submittedName>
        <fullName evidence="5">Cupin domain-containing protein</fullName>
    </submittedName>
</protein>
<dbReference type="InterPro" id="IPR018060">
    <property type="entry name" value="HTH_AraC"/>
</dbReference>
<organism evidence="5 6">
    <name type="scientific">Tenggerimyces flavus</name>
    <dbReference type="NCBI Taxonomy" id="1708749"/>
    <lineage>
        <taxon>Bacteria</taxon>
        <taxon>Bacillati</taxon>
        <taxon>Actinomycetota</taxon>
        <taxon>Actinomycetes</taxon>
        <taxon>Propionibacteriales</taxon>
        <taxon>Nocardioidaceae</taxon>
        <taxon>Tenggerimyces</taxon>
    </lineage>
</organism>
<dbReference type="Pfam" id="PF12833">
    <property type="entry name" value="HTH_18"/>
    <property type="match status" value="1"/>
</dbReference>
<evidence type="ECO:0000313" key="5">
    <source>
        <dbReference type="EMBL" id="MFC3762435.1"/>
    </source>
</evidence>
<keyword evidence="1" id="KW-0805">Transcription regulation</keyword>
<keyword evidence="6" id="KW-1185">Reference proteome</keyword>
<dbReference type="PROSITE" id="PS01124">
    <property type="entry name" value="HTH_ARAC_FAMILY_2"/>
    <property type="match status" value="1"/>
</dbReference>
<comment type="caution">
    <text evidence="5">The sequence shown here is derived from an EMBL/GenBank/DDBJ whole genome shotgun (WGS) entry which is preliminary data.</text>
</comment>
<dbReference type="InterPro" id="IPR009057">
    <property type="entry name" value="Homeodomain-like_sf"/>
</dbReference>
<dbReference type="SUPFAM" id="SSF46689">
    <property type="entry name" value="Homeodomain-like"/>
    <property type="match status" value="2"/>
</dbReference>
<accession>A0ABV7YFK7</accession>
<dbReference type="Gene3D" id="1.10.10.60">
    <property type="entry name" value="Homeodomain-like"/>
    <property type="match status" value="2"/>
</dbReference>
<dbReference type="PANTHER" id="PTHR46796">
    <property type="entry name" value="HTH-TYPE TRANSCRIPTIONAL ACTIVATOR RHAS-RELATED"/>
    <property type="match status" value="1"/>
</dbReference>
<sequence>MDALTDLLDHTRARGAFVGQTFLTPPWSWRFDACPPLAVVAVARSGAWIDAGEGPVRLDEGDIALVRGPEPFVIADPVDTPVQVVFQPDGTCHDPAGADISATILNGTRTCGDGPDSPALVLLGEYSIGGEVDGRLLNALPRLIAVKAAELVDSPLGLVADEIARDEPGQQALLDRLLDLLLIRSLRAWFARPDAREPSWYIAQKDPVVGEALSLLHDDPARPWTVAELARKVGASRASFAKRFAELVGEPPIAYLTGWRLCWAADLLTDSQHTVDAIARRVGYANAYALSVAFTRQYGVRPSDYRRSRRSG</sequence>
<dbReference type="PANTHER" id="PTHR46796:SF13">
    <property type="entry name" value="HTH-TYPE TRANSCRIPTIONAL ACTIVATOR RHAS"/>
    <property type="match status" value="1"/>
</dbReference>
<reference evidence="6" key="1">
    <citation type="journal article" date="2019" name="Int. J. Syst. Evol. Microbiol.">
        <title>The Global Catalogue of Microorganisms (GCM) 10K type strain sequencing project: providing services to taxonomists for standard genome sequencing and annotation.</title>
        <authorList>
            <consortium name="The Broad Institute Genomics Platform"/>
            <consortium name="The Broad Institute Genome Sequencing Center for Infectious Disease"/>
            <person name="Wu L."/>
            <person name="Ma J."/>
        </authorList>
    </citation>
    <scope>NUCLEOTIDE SEQUENCE [LARGE SCALE GENOMIC DNA]</scope>
    <source>
        <strain evidence="6">CGMCC 4.7241</strain>
    </source>
</reference>
<evidence type="ECO:0000256" key="1">
    <source>
        <dbReference type="ARBA" id="ARBA00023015"/>
    </source>
</evidence>
<keyword evidence="3" id="KW-0804">Transcription</keyword>
<evidence type="ECO:0000259" key="4">
    <source>
        <dbReference type="PROSITE" id="PS01124"/>
    </source>
</evidence>
<evidence type="ECO:0000313" key="6">
    <source>
        <dbReference type="Proteomes" id="UP001595699"/>
    </source>
</evidence>
<evidence type="ECO:0000256" key="3">
    <source>
        <dbReference type="ARBA" id="ARBA00023163"/>
    </source>
</evidence>
<dbReference type="Proteomes" id="UP001595699">
    <property type="component" value="Unassembled WGS sequence"/>
</dbReference>
<dbReference type="SMART" id="SM00342">
    <property type="entry name" value="HTH_ARAC"/>
    <property type="match status" value="1"/>
</dbReference>
<dbReference type="InterPro" id="IPR050204">
    <property type="entry name" value="AraC_XylS_family_regulators"/>
</dbReference>
<dbReference type="InterPro" id="IPR032783">
    <property type="entry name" value="AraC_lig"/>
</dbReference>
<gene>
    <name evidence="5" type="ORF">ACFOUW_16460</name>
</gene>
<dbReference type="Pfam" id="PF12852">
    <property type="entry name" value="Cupin_6"/>
    <property type="match status" value="1"/>
</dbReference>
<name>A0ABV7YFK7_9ACTN</name>
<keyword evidence="2" id="KW-0238">DNA-binding</keyword>